<dbReference type="Proteomes" id="UP000515563">
    <property type="component" value="Chromosome"/>
</dbReference>
<reference evidence="5 6" key="2">
    <citation type="journal article" date="2020" name="Microbiol. Resour. Announc.">
        <title>Antarctic desert soil bacteria exhibit high novel natural product potential, evaluated through long-read genome sequencing and comparative genomics.</title>
        <authorList>
            <person name="Benaud N."/>
            <person name="Edwards R.J."/>
            <person name="Amos T.G."/>
            <person name="D'Agostino P.M."/>
            <person name="Gutierrez-Chavez C."/>
            <person name="Montgomery K."/>
            <person name="Nicetic I."/>
            <person name="Ferrari B.C."/>
        </authorList>
    </citation>
    <scope>NUCLEOTIDE SEQUENCE [LARGE SCALE GENOMIC DNA]</scope>
    <source>
        <strain evidence="5 6">SPB151</strain>
    </source>
</reference>
<dbReference type="AlphaFoldDB" id="A0A7G6X529"/>
<dbReference type="Gene3D" id="3.40.190.10">
    <property type="entry name" value="Periplasmic binding protein-like II"/>
    <property type="match status" value="2"/>
</dbReference>
<gene>
    <name evidence="5" type="ORF">F1D05_29775</name>
</gene>
<sequence length="338" mass="34499">MRSPAISRSDAVTVTRQGCPMGKGRMIWVWLVVAATVAVAGCGSDSSEAEGSGGPTKLTVGVGAGPFVAPLETAQFSDAGFDVTRQNVTSGSVAVPLVLNGQLKFSQADAVGALTAISKGVPLVFVGSVTSTGATADQDSTAILVKPGSGLKAAADLKGKKVGVNGIGGAAQLAAAAAIDKLGGDSTKVEFVEMPPNSLTGAVADGTLAAAVTSRSEGQAEGLDPIIAPTAEAMPSAPLIVWVTSKQYAEKNPEVVERFAAAAEKANDELAHDPERVRKIVVEKATAKISPELAKTMALPQFAPTTIQRDRLQTVVDLMVQYKVIPKPIDLDTVLVAS</sequence>
<dbReference type="Pfam" id="PF09084">
    <property type="entry name" value="NMT1"/>
    <property type="match status" value="1"/>
</dbReference>
<dbReference type="SUPFAM" id="SSF53850">
    <property type="entry name" value="Periplasmic binding protein-like II"/>
    <property type="match status" value="1"/>
</dbReference>
<organism evidence="5 6">
    <name type="scientific">Kribbella qitaiheensis</name>
    <dbReference type="NCBI Taxonomy" id="1544730"/>
    <lineage>
        <taxon>Bacteria</taxon>
        <taxon>Bacillati</taxon>
        <taxon>Actinomycetota</taxon>
        <taxon>Actinomycetes</taxon>
        <taxon>Propionibacteriales</taxon>
        <taxon>Kribbellaceae</taxon>
        <taxon>Kribbella</taxon>
    </lineage>
</organism>
<dbReference type="KEGG" id="kqi:F1D05_29775"/>
<keyword evidence="6" id="KW-1185">Reference proteome</keyword>
<reference evidence="6" key="1">
    <citation type="submission" date="2019-09" db="EMBL/GenBank/DDBJ databases">
        <title>Antimicrobial potential of Antarctic Bacteria.</title>
        <authorList>
            <person name="Benaud N."/>
            <person name="Edwards R.J."/>
            <person name="Ferrari B.C."/>
        </authorList>
    </citation>
    <scope>NUCLEOTIDE SEQUENCE [LARGE SCALE GENOMIC DNA]</scope>
    <source>
        <strain evidence="6">SPB151</strain>
    </source>
</reference>
<evidence type="ECO:0000313" key="5">
    <source>
        <dbReference type="EMBL" id="QNE21344.1"/>
    </source>
</evidence>
<keyword evidence="3" id="KW-0732">Signal</keyword>
<evidence type="ECO:0000313" key="6">
    <source>
        <dbReference type="Proteomes" id="UP000515563"/>
    </source>
</evidence>
<dbReference type="PANTHER" id="PTHR30024:SF47">
    <property type="entry name" value="TAURINE-BINDING PERIPLASMIC PROTEIN"/>
    <property type="match status" value="1"/>
</dbReference>
<proteinExistence type="inferred from homology"/>
<dbReference type="InterPro" id="IPR015168">
    <property type="entry name" value="SsuA/THI5"/>
</dbReference>
<dbReference type="PANTHER" id="PTHR30024">
    <property type="entry name" value="ALIPHATIC SULFONATES-BINDING PROTEIN-RELATED"/>
    <property type="match status" value="1"/>
</dbReference>
<protein>
    <submittedName>
        <fullName evidence="5">ABC transporter substrate-binding protein</fullName>
    </submittedName>
</protein>
<accession>A0A7G6X529</accession>
<feature type="domain" description="SsuA/THI5-like" evidence="4">
    <location>
        <begin position="76"/>
        <end position="276"/>
    </location>
</feature>
<dbReference type="GO" id="GO:0042597">
    <property type="term" value="C:periplasmic space"/>
    <property type="evidence" value="ECO:0007669"/>
    <property type="project" value="UniProtKB-SubCell"/>
</dbReference>
<evidence type="ECO:0000256" key="3">
    <source>
        <dbReference type="ARBA" id="ARBA00022729"/>
    </source>
</evidence>
<evidence type="ECO:0000256" key="2">
    <source>
        <dbReference type="ARBA" id="ARBA00010742"/>
    </source>
</evidence>
<name>A0A7G6X529_9ACTN</name>
<comment type="subcellular location">
    <subcellularLocation>
        <location evidence="1">Periplasm</location>
    </subcellularLocation>
</comment>
<comment type="similarity">
    <text evidence="2">Belongs to the bacterial solute-binding protein SsuA/TauA family.</text>
</comment>
<dbReference type="EMBL" id="CP043661">
    <property type="protein sequence ID" value="QNE21344.1"/>
    <property type="molecule type" value="Genomic_DNA"/>
</dbReference>
<evidence type="ECO:0000259" key="4">
    <source>
        <dbReference type="Pfam" id="PF09084"/>
    </source>
</evidence>
<evidence type="ECO:0000256" key="1">
    <source>
        <dbReference type="ARBA" id="ARBA00004418"/>
    </source>
</evidence>